<accession>A0AB35IN48</accession>
<reference evidence="7" key="1">
    <citation type="submission" date="2023-01" db="EMBL/GenBank/DDBJ databases">
        <title>Human gut microbiome strain richness.</title>
        <authorList>
            <person name="Chen-Liaw A."/>
        </authorList>
    </citation>
    <scope>NUCLEOTIDE SEQUENCE</scope>
    <source>
        <strain evidence="7">1001217st2_G6_1001217B_191108</strain>
    </source>
</reference>
<gene>
    <name evidence="7" type="ORF">PM738_11875</name>
</gene>
<dbReference type="InterPro" id="IPR011527">
    <property type="entry name" value="ABC1_TM_dom"/>
</dbReference>
<dbReference type="SUPFAM" id="SSF90123">
    <property type="entry name" value="ABC transporter transmembrane region"/>
    <property type="match status" value="1"/>
</dbReference>
<evidence type="ECO:0000256" key="2">
    <source>
        <dbReference type="ARBA" id="ARBA00022692"/>
    </source>
</evidence>
<keyword evidence="3 5" id="KW-1133">Transmembrane helix</keyword>
<comment type="subcellular location">
    <subcellularLocation>
        <location evidence="1">Cell membrane</location>
        <topology evidence="1">Multi-pass membrane protein</topology>
    </subcellularLocation>
</comment>
<evidence type="ECO:0000313" key="8">
    <source>
        <dbReference type="Proteomes" id="UP001211987"/>
    </source>
</evidence>
<dbReference type="AlphaFoldDB" id="A0AB35IN48"/>
<dbReference type="EMBL" id="JAQLKE010000019">
    <property type="protein sequence ID" value="MDB7084501.1"/>
    <property type="molecule type" value="Genomic_DNA"/>
</dbReference>
<organism evidence="7 8">
    <name type="scientific">Thomasclavelia ramosa</name>
    <dbReference type="NCBI Taxonomy" id="1547"/>
    <lineage>
        <taxon>Bacteria</taxon>
        <taxon>Bacillati</taxon>
        <taxon>Bacillota</taxon>
        <taxon>Erysipelotrichia</taxon>
        <taxon>Erysipelotrichales</taxon>
        <taxon>Coprobacillaceae</taxon>
        <taxon>Thomasclavelia</taxon>
    </lineage>
</organism>
<comment type="caution">
    <text evidence="7">The sequence shown here is derived from an EMBL/GenBank/DDBJ whole genome shotgun (WGS) entry which is preliminary data.</text>
</comment>
<feature type="domain" description="ABC transmembrane type-1" evidence="6">
    <location>
        <begin position="1"/>
        <end position="102"/>
    </location>
</feature>
<evidence type="ECO:0000256" key="3">
    <source>
        <dbReference type="ARBA" id="ARBA00022989"/>
    </source>
</evidence>
<dbReference type="Gene3D" id="1.20.1560.10">
    <property type="entry name" value="ABC transporter type 1, transmembrane domain"/>
    <property type="match status" value="1"/>
</dbReference>
<keyword evidence="2 5" id="KW-0812">Transmembrane</keyword>
<dbReference type="GO" id="GO:0140359">
    <property type="term" value="F:ABC-type transporter activity"/>
    <property type="evidence" value="ECO:0007669"/>
    <property type="project" value="InterPro"/>
</dbReference>
<dbReference type="GO" id="GO:0005524">
    <property type="term" value="F:ATP binding"/>
    <property type="evidence" value="ECO:0007669"/>
    <property type="project" value="InterPro"/>
</dbReference>
<evidence type="ECO:0000256" key="4">
    <source>
        <dbReference type="ARBA" id="ARBA00023136"/>
    </source>
</evidence>
<evidence type="ECO:0000259" key="6">
    <source>
        <dbReference type="PROSITE" id="PS50929"/>
    </source>
</evidence>
<proteinExistence type="predicted"/>
<name>A0AB35IN48_9FIRM</name>
<dbReference type="Pfam" id="PF00664">
    <property type="entry name" value="ABC_membrane"/>
    <property type="match status" value="1"/>
</dbReference>
<dbReference type="GO" id="GO:0005886">
    <property type="term" value="C:plasma membrane"/>
    <property type="evidence" value="ECO:0007669"/>
    <property type="project" value="UniProtKB-SubCell"/>
</dbReference>
<feature type="transmembrane region" description="Helical" evidence="5">
    <location>
        <begin position="20"/>
        <end position="49"/>
    </location>
</feature>
<evidence type="ECO:0000256" key="1">
    <source>
        <dbReference type="ARBA" id="ARBA00004651"/>
    </source>
</evidence>
<dbReference type="InterPro" id="IPR036640">
    <property type="entry name" value="ABC1_TM_sf"/>
</dbReference>
<dbReference type="PROSITE" id="PS50929">
    <property type="entry name" value="ABC_TM1F"/>
    <property type="match status" value="1"/>
</dbReference>
<evidence type="ECO:0000256" key="5">
    <source>
        <dbReference type="SAM" id="Phobius"/>
    </source>
</evidence>
<evidence type="ECO:0000313" key="7">
    <source>
        <dbReference type="EMBL" id="MDB7084501.1"/>
    </source>
</evidence>
<keyword evidence="4 5" id="KW-0472">Membrane</keyword>
<dbReference type="Proteomes" id="UP001211987">
    <property type="component" value="Unassembled WGS sequence"/>
</dbReference>
<protein>
    <submittedName>
        <fullName evidence="7">ABC transporter transmembrane domain-containing protein</fullName>
    </submittedName>
</protein>
<sequence length="108" mass="12166">MSIHEIFFLTCKYSIFGKWGVVLIFCVTLGVICGMLSGSFCAIASAGFAQNLRQNMYYKIHEYSFANIDKFSTSSLVTRLATDVTNVQNAHMMTIRVAVRAPSCWHFH</sequence>